<dbReference type="Proteomes" id="UP000054977">
    <property type="component" value="Unassembled WGS sequence"/>
</dbReference>
<comment type="caution">
    <text evidence="3">The sequence shown here is derived from an EMBL/GenBank/DDBJ whole genome shotgun (WGS) entry which is preliminary data.</text>
</comment>
<evidence type="ECO:0000313" key="4">
    <source>
        <dbReference type="Proteomes" id="UP000054977"/>
    </source>
</evidence>
<proteinExistence type="predicted"/>
<dbReference type="EMBL" id="FCNW02000012">
    <property type="protein sequence ID" value="SAL38349.1"/>
    <property type="molecule type" value="Genomic_DNA"/>
</dbReference>
<dbReference type="RefSeq" id="WP_125474129.1">
    <property type="nucleotide sequence ID" value="NZ_FCNW02000012.1"/>
</dbReference>
<gene>
    <name evidence="3" type="ORF">AWB65_02827</name>
</gene>
<evidence type="ECO:0000313" key="3">
    <source>
        <dbReference type="EMBL" id="SAL38349.1"/>
    </source>
</evidence>
<keyword evidence="2" id="KW-0472">Membrane</keyword>
<feature type="transmembrane region" description="Helical" evidence="2">
    <location>
        <begin position="132"/>
        <end position="150"/>
    </location>
</feature>
<feature type="compositionally biased region" description="Low complexity" evidence="1">
    <location>
        <begin position="168"/>
        <end position="180"/>
    </location>
</feature>
<organism evidence="3 4">
    <name type="scientific">Caballeronia humi</name>
    <dbReference type="NCBI Taxonomy" id="326474"/>
    <lineage>
        <taxon>Bacteria</taxon>
        <taxon>Pseudomonadati</taxon>
        <taxon>Pseudomonadota</taxon>
        <taxon>Betaproteobacteria</taxon>
        <taxon>Burkholderiales</taxon>
        <taxon>Burkholderiaceae</taxon>
        <taxon>Caballeronia</taxon>
    </lineage>
</organism>
<feature type="region of interest" description="Disordered" evidence="1">
    <location>
        <begin position="255"/>
        <end position="303"/>
    </location>
</feature>
<accession>A0A158H328</accession>
<feature type="compositionally biased region" description="Polar residues" evidence="1">
    <location>
        <begin position="357"/>
        <end position="369"/>
    </location>
</feature>
<feature type="compositionally biased region" description="Low complexity" evidence="1">
    <location>
        <begin position="292"/>
        <end position="301"/>
    </location>
</feature>
<feature type="compositionally biased region" description="Polar residues" evidence="1">
    <location>
        <begin position="379"/>
        <end position="389"/>
    </location>
</feature>
<evidence type="ECO:0000256" key="1">
    <source>
        <dbReference type="SAM" id="MobiDB-lite"/>
    </source>
</evidence>
<keyword evidence="2" id="KW-1133">Transmembrane helix</keyword>
<sequence length="403" mass="42358">MTAPMIDVQGDLLLPTLYPLANQAVTFGREWASAHARPAFSEYEVPFYAAKLLTAYVSALTLRDSPYPYAPSNLWNKLSRTDFEAFMPRATAASITSAAAVKAAAPFEPFAADSDGPRVVAPVRRQDNNRKVVGGAIALASVGLLAWLMFGVGPTRKDESGRAELTQAATPASTSAATPAAPASYAPATASAFPAANEPVAPKVAKTVEAGKPVAAIPVDITVQSKAPRVAVAATAGTAAKPASADVKAVASQRSKSKADEIYPVTSRGTKKALRTSRQSGVEELRGKRRSAAASANSTRDAASDRLVAMWESDDVIEQNTTYRRPARAVARQPEAPGARPAAQHGMSVAEMYNMLQHSPTLDDNSSLARPSPRGQSRAVESSSGNVRLSKQRVTDAPGDFTK</sequence>
<dbReference type="AlphaFoldDB" id="A0A158H328"/>
<dbReference type="STRING" id="326474.AWB65_02827"/>
<feature type="region of interest" description="Disordered" evidence="1">
    <location>
        <begin position="357"/>
        <end position="403"/>
    </location>
</feature>
<name>A0A158H328_9BURK</name>
<protein>
    <submittedName>
        <fullName evidence="3">Uncharacterized protein</fullName>
    </submittedName>
</protein>
<dbReference type="OrthoDB" id="9005022at2"/>
<evidence type="ECO:0000256" key="2">
    <source>
        <dbReference type="SAM" id="Phobius"/>
    </source>
</evidence>
<reference evidence="3" key="1">
    <citation type="submission" date="2016-01" db="EMBL/GenBank/DDBJ databases">
        <authorList>
            <person name="Peeters C."/>
        </authorList>
    </citation>
    <scope>NUCLEOTIDE SEQUENCE [LARGE SCALE GENOMIC DNA]</scope>
    <source>
        <strain evidence="3">LMG 22934</strain>
    </source>
</reference>
<keyword evidence="4" id="KW-1185">Reference proteome</keyword>
<feature type="region of interest" description="Disordered" evidence="1">
    <location>
        <begin position="158"/>
        <end position="180"/>
    </location>
</feature>
<keyword evidence="2" id="KW-0812">Transmembrane</keyword>